<evidence type="ECO:0000313" key="2">
    <source>
        <dbReference type="Proteomes" id="UP001062846"/>
    </source>
</evidence>
<sequence length="165" mass="18440">MGDEAFGKMGLPEAVVSVFPLFLGLRAVHNTISVDFYDKMATFTRFSLWVMREYGVVESWTKLYIVGMPNVVGFRRSGELLMATRGGDFVSYHRGSKLVEKLGMRTVKGSIYAESYVESLVLLDSMNGDFRGQCSLVDSLEDSQGRQKEEVDEEHLKGPSTGIFC</sequence>
<dbReference type="EMBL" id="CM046390">
    <property type="protein sequence ID" value="KAI8563383.1"/>
    <property type="molecule type" value="Genomic_DNA"/>
</dbReference>
<organism evidence="1 2">
    <name type="scientific">Rhododendron molle</name>
    <name type="common">Chinese azalea</name>
    <name type="synonym">Azalea mollis</name>
    <dbReference type="NCBI Taxonomy" id="49168"/>
    <lineage>
        <taxon>Eukaryota</taxon>
        <taxon>Viridiplantae</taxon>
        <taxon>Streptophyta</taxon>
        <taxon>Embryophyta</taxon>
        <taxon>Tracheophyta</taxon>
        <taxon>Spermatophyta</taxon>
        <taxon>Magnoliopsida</taxon>
        <taxon>eudicotyledons</taxon>
        <taxon>Gunneridae</taxon>
        <taxon>Pentapetalae</taxon>
        <taxon>asterids</taxon>
        <taxon>Ericales</taxon>
        <taxon>Ericaceae</taxon>
        <taxon>Ericoideae</taxon>
        <taxon>Rhodoreae</taxon>
        <taxon>Rhododendron</taxon>
    </lineage>
</organism>
<dbReference type="Proteomes" id="UP001062846">
    <property type="component" value="Chromosome 3"/>
</dbReference>
<protein>
    <submittedName>
        <fullName evidence="1">Uncharacterized protein</fullName>
    </submittedName>
</protein>
<evidence type="ECO:0000313" key="1">
    <source>
        <dbReference type="EMBL" id="KAI8563383.1"/>
    </source>
</evidence>
<reference evidence="1" key="1">
    <citation type="submission" date="2022-02" db="EMBL/GenBank/DDBJ databases">
        <title>Plant Genome Project.</title>
        <authorList>
            <person name="Zhang R.-G."/>
        </authorList>
    </citation>
    <scope>NUCLEOTIDE SEQUENCE</scope>
    <source>
        <strain evidence="1">AT1</strain>
    </source>
</reference>
<keyword evidence="2" id="KW-1185">Reference proteome</keyword>
<name>A0ACC0PF48_RHOML</name>
<gene>
    <name evidence="1" type="ORF">RHMOL_Rhmol03G0107500</name>
</gene>
<comment type="caution">
    <text evidence="1">The sequence shown here is derived from an EMBL/GenBank/DDBJ whole genome shotgun (WGS) entry which is preliminary data.</text>
</comment>
<accession>A0ACC0PF48</accession>
<proteinExistence type="predicted"/>